<evidence type="ECO:0000313" key="1">
    <source>
        <dbReference type="EMBL" id="MDF3869657.1"/>
    </source>
</evidence>
<dbReference type="AlphaFoldDB" id="A0A1X0ZER4"/>
<dbReference type="EMBL" id="JARJLO010000053">
    <property type="protein sequence ID" value="MDF3869657.1"/>
    <property type="molecule type" value="Genomic_DNA"/>
</dbReference>
<name>A0A1X0ZER4_PSEPU</name>
<protein>
    <recommendedName>
        <fullName evidence="3">Core-binding (CB) domain-containing protein</fullName>
    </recommendedName>
</protein>
<dbReference type="OrthoDB" id="6092950at2"/>
<reference evidence="1" key="1">
    <citation type="submission" date="2023-03" db="EMBL/GenBank/DDBJ databases">
        <title>Draft assemblies of triclosan tolerant bacteria isolated from returned activated sludge.</title>
        <authorList>
            <person name="Van Hamelsveld S."/>
        </authorList>
    </citation>
    <scope>NUCLEOTIDE SEQUENCE</scope>
    <source>
        <strain evidence="1">GW210012_S60</strain>
    </source>
</reference>
<evidence type="ECO:0000313" key="2">
    <source>
        <dbReference type="Proteomes" id="UP001217741"/>
    </source>
</evidence>
<dbReference type="Proteomes" id="UP001217741">
    <property type="component" value="Unassembled WGS sequence"/>
</dbReference>
<gene>
    <name evidence="1" type="ORF">P3W50_04165</name>
</gene>
<evidence type="ECO:0008006" key="3">
    <source>
        <dbReference type="Google" id="ProtNLM"/>
    </source>
</evidence>
<proteinExistence type="predicted"/>
<sequence length="552" mass="62741">MGRKKKFSTTDISIPEIDGSVKFKNPSIQELIANPIVEIPPNTFQRASLSFAEWYGGKIDAITYICHVQILRFFAKQDKELEVYTVCSVYTSITRMLDFAALRATALNSILTPQDINRQFLDEFIRHLSSHGGAITSHRNHYAHVKCLLVPLGRRGIIELVTHGKDKTFPTNPFPNSNKLQQGETPLTNKEKKAAIKALRAAILPIWDLHQPLTSDLISYCLLVVAFHTGRNTTPLREMTSDCLKPHPKDNTYFLSLWKNRGHNTSKVILQSNKDGEGGTESTTSIRFSVERLIRQVIFRTALLRNQHPEFDDCIWLYHSQEYQTVGTAKRLSPQSISSATTKLVSTHGLTDANGDPLRLNISRFRKTFANRVYEILDGDIYGVASALGNTARVTDTNYLAASLESKKKWRFMGEILVNELLTKTIGATYHQTPVAKCSNDSNTPTPNEKQVICTSFLNCLRCRHFVITANDLYKLFSFYFRIYSERNKISKHRWEKELSHIPRLIDNYVIAEGLRRGIFKQRQIDEAKALAQKNPHPFWSADTIPTLEVIA</sequence>
<organism evidence="1 2">
    <name type="scientific">Pseudomonas putida</name>
    <name type="common">Arthrobacter siderocapsulatus</name>
    <dbReference type="NCBI Taxonomy" id="303"/>
    <lineage>
        <taxon>Bacteria</taxon>
        <taxon>Pseudomonadati</taxon>
        <taxon>Pseudomonadota</taxon>
        <taxon>Gammaproteobacteria</taxon>
        <taxon>Pseudomonadales</taxon>
        <taxon>Pseudomonadaceae</taxon>
        <taxon>Pseudomonas</taxon>
    </lineage>
</organism>
<accession>A0A1X0ZER4</accession>
<dbReference type="RefSeq" id="WP_049275255.1">
    <property type="nucleotide sequence ID" value="NZ_BBQL01000026.1"/>
</dbReference>
<comment type="caution">
    <text evidence="1">The sequence shown here is derived from an EMBL/GenBank/DDBJ whole genome shotgun (WGS) entry which is preliminary data.</text>
</comment>